<dbReference type="Pfam" id="PF13490">
    <property type="entry name" value="zf-HC2"/>
    <property type="match status" value="1"/>
</dbReference>
<evidence type="ECO:0000313" key="7">
    <source>
        <dbReference type="Proteomes" id="UP000185696"/>
    </source>
</evidence>
<evidence type="ECO:0000259" key="5">
    <source>
        <dbReference type="Pfam" id="PF13490"/>
    </source>
</evidence>
<sequence length="258" mass="28403">MNNCTQTVTLGAYLLGALEPPERYEFEAHIAGCDSCRTELIRLAPLPGMLNQISVEDFDEGLHPGELYPTAPMPIQTLAAPASKTVLPPPELLVPRESPEPAPPRDTPGSQDTVEFVPPQRNRYRRVLVAAAVVVAVALGSVLGWQLLREPPAEVADPGITWSATAPESDVRVDVRLLDHEWGTELRMKIANVPPGRRCYAIVYDHYGRREIAGWWGTDHNSGEEIVAPTSFQRSKIARIEFKLEDEITFLTVPAPVG</sequence>
<name>A0A7Z1AXK8_9PSEU</name>
<evidence type="ECO:0000256" key="4">
    <source>
        <dbReference type="SAM" id="Phobius"/>
    </source>
</evidence>
<dbReference type="OrthoDB" id="5242431at2"/>
<dbReference type="AlphaFoldDB" id="A0A7Z1AXK8"/>
<comment type="caution">
    <text evidence="6">The sequence shown here is derived from an EMBL/GenBank/DDBJ whole genome shotgun (WGS) entry which is preliminary data.</text>
</comment>
<dbReference type="Proteomes" id="UP000185696">
    <property type="component" value="Unassembled WGS sequence"/>
</dbReference>
<protein>
    <recommendedName>
        <fullName evidence="5">Putative zinc-finger domain-containing protein</fullName>
    </recommendedName>
</protein>
<feature type="domain" description="Putative zinc-finger" evidence="5">
    <location>
        <begin position="10"/>
        <end position="37"/>
    </location>
</feature>
<proteinExistence type="predicted"/>
<keyword evidence="1" id="KW-0805">Transcription regulation</keyword>
<keyword evidence="4" id="KW-0472">Membrane</keyword>
<dbReference type="InterPro" id="IPR041916">
    <property type="entry name" value="Anti_sigma_zinc_sf"/>
</dbReference>
<evidence type="ECO:0000313" key="6">
    <source>
        <dbReference type="EMBL" id="OLF08422.1"/>
    </source>
</evidence>
<keyword evidence="4" id="KW-0812">Transmembrane</keyword>
<feature type="region of interest" description="Disordered" evidence="3">
    <location>
        <begin position="86"/>
        <end position="115"/>
    </location>
</feature>
<reference evidence="6 7" key="1">
    <citation type="submission" date="2016-12" db="EMBL/GenBank/DDBJ databases">
        <title>The draft genome sequence of Actinophytocola xinjiangensis.</title>
        <authorList>
            <person name="Wang W."/>
            <person name="Yuan L."/>
        </authorList>
    </citation>
    <scope>NUCLEOTIDE SEQUENCE [LARGE SCALE GENOMIC DNA]</scope>
    <source>
        <strain evidence="6 7">CGMCC 4.4663</strain>
    </source>
</reference>
<keyword evidence="4" id="KW-1133">Transmembrane helix</keyword>
<feature type="transmembrane region" description="Helical" evidence="4">
    <location>
        <begin position="127"/>
        <end position="148"/>
    </location>
</feature>
<organism evidence="6 7">
    <name type="scientific">Actinophytocola xinjiangensis</name>
    <dbReference type="NCBI Taxonomy" id="485602"/>
    <lineage>
        <taxon>Bacteria</taxon>
        <taxon>Bacillati</taxon>
        <taxon>Actinomycetota</taxon>
        <taxon>Actinomycetes</taxon>
        <taxon>Pseudonocardiales</taxon>
        <taxon>Pseudonocardiaceae</taxon>
    </lineage>
</organism>
<keyword evidence="7" id="KW-1185">Reference proteome</keyword>
<evidence type="ECO:0000256" key="2">
    <source>
        <dbReference type="ARBA" id="ARBA00023163"/>
    </source>
</evidence>
<dbReference type="RefSeq" id="WP_075135164.1">
    <property type="nucleotide sequence ID" value="NZ_MSIF01000012.1"/>
</dbReference>
<accession>A0A7Z1AXK8</accession>
<dbReference type="InterPro" id="IPR027383">
    <property type="entry name" value="Znf_put"/>
</dbReference>
<gene>
    <name evidence="6" type="ORF">BLA60_23705</name>
</gene>
<evidence type="ECO:0000256" key="1">
    <source>
        <dbReference type="ARBA" id="ARBA00023015"/>
    </source>
</evidence>
<keyword evidence="2" id="KW-0804">Transcription</keyword>
<dbReference type="EMBL" id="MSIF01000012">
    <property type="protein sequence ID" value="OLF08422.1"/>
    <property type="molecule type" value="Genomic_DNA"/>
</dbReference>
<dbReference type="Gene3D" id="1.10.10.1320">
    <property type="entry name" value="Anti-sigma factor, zinc-finger domain"/>
    <property type="match status" value="1"/>
</dbReference>
<evidence type="ECO:0000256" key="3">
    <source>
        <dbReference type="SAM" id="MobiDB-lite"/>
    </source>
</evidence>